<proteinExistence type="predicted"/>
<evidence type="ECO:0000256" key="1">
    <source>
        <dbReference type="ARBA" id="ARBA00005213"/>
    </source>
</evidence>
<organism evidence="4 5">
    <name type="scientific">Pseudoxanthomonas putridarboris</name>
    <dbReference type="NCBI Taxonomy" id="752605"/>
    <lineage>
        <taxon>Bacteria</taxon>
        <taxon>Pseudomonadati</taxon>
        <taxon>Pseudomonadota</taxon>
        <taxon>Gammaproteobacteria</taxon>
        <taxon>Lysobacterales</taxon>
        <taxon>Lysobacteraceae</taxon>
        <taxon>Pseudoxanthomonas</taxon>
    </lineage>
</organism>
<dbReference type="EC" id="3.5.3.6" evidence="2"/>
<evidence type="ECO:0000256" key="2">
    <source>
        <dbReference type="ARBA" id="ARBA00012171"/>
    </source>
</evidence>
<accession>A0ABU9IZL9</accession>
<dbReference type="Proteomes" id="UP001459204">
    <property type="component" value="Unassembled WGS sequence"/>
</dbReference>
<dbReference type="SUPFAM" id="SSF55909">
    <property type="entry name" value="Pentein"/>
    <property type="match status" value="1"/>
</dbReference>
<sequence length="280" mass="29932">MPSSPRLLMCPPLHFGVDYVINPWMQGRIGSAVPLRAQAQWDALHAALSALADIQTARPGPGLPDMPFAANAGLVLEDTFVVSRFLHPQRQGEAPLFADWFRERGWNVRELPAGIAFEGAGDALLDRAAPRLWLGHGHRSDAAAAPALADLLDIETIPLRLTDPRFYHLDTCFCPLQGGGLLYYPPAFDEPAQAAIAARVPAGQRIAVGEADALDFACNAISIGDTVVLNRASPGLRDALARAGFSVVEIALDEFLKAGGSAKCLTLRLDEPRLSETVAG</sequence>
<dbReference type="Pfam" id="PF19420">
    <property type="entry name" value="DDAH_eukar"/>
    <property type="match status" value="1"/>
</dbReference>
<comment type="caution">
    <text evidence="4">The sequence shown here is derived from an EMBL/GenBank/DDBJ whole genome shotgun (WGS) entry which is preliminary data.</text>
</comment>
<gene>
    <name evidence="4" type="ORF">AAD027_07280</name>
</gene>
<dbReference type="PANTHER" id="PTHR47271:SF2">
    <property type="entry name" value="ARGININE DEIMINASE"/>
    <property type="match status" value="1"/>
</dbReference>
<keyword evidence="5" id="KW-1185">Reference proteome</keyword>
<comment type="catalytic activity">
    <reaction evidence="3">
        <text>L-arginine + H2O = L-citrulline + NH4(+)</text>
        <dbReference type="Rhea" id="RHEA:19597"/>
        <dbReference type="ChEBI" id="CHEBI:15377"/>
        <dbReference type="ChEBI" id="CHEBI:28938"/>
        <dbReference type="ChEBI" id="CHEBI:32682"/>
        <dbReference type="ChEBI" id="CHEBI:57743"/>
        <dbReference type="EC" id="3.5.3.6"/>
    </reaction>
</comment>
<dbReference type="RefSeq" id="WP_341725343.1">
    <property type="nucleotide sequence ID" value="NZ_JBBWWT010000002.1"/>
</dbReference>
<evidence type="ECO:0000256" key="3">
    <source>
        <dbReference type="ARBA" id="ARBA00049429"/>
    </source>
</evidence>
<reference evidence="4 5" key="1">
    <citation type="submission" date="2024-04" db="EMBL/GenBank/DDBJ databases">
        <title>Draft genome sequence of Pseudoxanthomonas putridarboris WD12.</title>
        <authorList>
            <person name="Oh J."/>
        </authorList>
    </citation>
    <scope>NUCLEOTIDE SEQUENCE [LARGE SCALE GENOMIC DNA]</scope>
    <source>
        <strain evidence="4 5">WD12</strain>
    </source>
</reference>
<dbReference type="Gene3D" id="3.75.10.10">
    <property type="entry name" value="L-arginine/glycine Amidinotransferase, Chain A"/>
    <property type="match status" value="1"/>
</dbReference>
<protein>
    <recommendedName>
        <fullName evidence="2">arginine deiminase</fullName>
        <ecNumber evidence="2">3.5.3.6</ecNumber>
    </recommendedName>
</protein>
<dbReference type="PANTHER" id="PTHR47271">
    <property type="entry name" value="ARGININE DEIMINASE"/>
    <property type="match status" value="1"/>
</dbReference>
<evidence type="ECO:0000313" key="5">
    <source>
        <dbReference type="Proteomes" id="UP001459204"/>
    </source>
</evidence>
<dbReference type="EMBL" id="JBBWWT010000002">
    <property type="protein sequence ID" value="MEL1264170.1"/>
    <property type="molecule type" value="Genomic_DNA"/>
</dbReference>
<comment type="pathway">
    <text evidence="1">Amino-acid degradation; L-arginine degradation via ADI pathway; carbamoyl phosphate from L-arginine: step 1/2.</text>
</comment>
<evidence type="ECO:0000313" key="4">
    <source>
        <dbReference type="EMBL" id="MEL1264170.1"/>
    </source>
</evidence>
<name>A0ABU9IZL9_9GAMM</name>